<protein>
    <submittedName>
        <fullName evidence="2">DUF3027 family protein</fullName>
    </submittedName>
</protein>
<gene>
    <name evidence="2" type="ORF">DFO65_104104</name>
</gene>
<evidence type="ECO:0000313" key="2">
    <source>
        <dbReference type="EMBL" id="RBP72148.1"/>
    </source>
</evidence>
<dbReference type="RefSeq" id="WP_245940517.1">
    <property type="nucleotide sequence ID" value="NZ_QNSB01000004.1"/>
</dbReference>
<reference evidence="2 3" key="1">
    <citation type="submission" date="2018-06" db="EMBL/GenBank/DDBJ databases">
        <title>Freshwater and sediment microbial communities from various areas in North America, analyzing microbe dynamics in response to fracking.</title>
        <authorList>
            <person name="Lamendella R."/>
        </authorList>
    </citation>
    <scope>NUCLEOTIDE SEQUENCE [LARGE SCALE GENOMIC DNA]</scope>
    <source>
        <strain evidence="2 3">3b_TX</strain>
    </source>
</reference>
<organism evidence="2 3">
    <name type="scientific">Brevibacterium celere</name>
    <dbReference type="NCBI Taxonomy" id="225845"/>
    <lineage>
        <taxon>Bacteria</taxon>
        <taxon>Bacillati</taxon>
        <taxon>Actinomycetota</taxon>
        <taxon>Actinomycetes</taxon>
        <taxon>Micrococcales</taxon>
        <taxon>Brevibacteriaceae</taxon>
        <taxon>Brevibacterium</taxon>
    </lineage>
</organism>
<keyword evidence="3" id="KW-1185">Reference proteome</keyword>
<sequence>MSSLFRDWLAGLGAGATESARPEADANQTAPDEAAVSEPAPAVSEPAPAEAAPADAAPESATTEPAQAPAPRARTQRSAAEKVVLDAQLAAAIDVARNAIAEVAGSSVIGEHLDAVAEGTRLVTHYFVCTDPAYRGWRWVAVLARAPRSKKVTVCETALLPGPDALVAPEWVPWEQRVEPGDLTPKDTLPKIEDDPYLQPGFGQVEETSDGNIDEIPNFEFGLGRRRVLSPEGISAAAGRWAESETGADSEFAARASAHCSTCGYLMPMAGSLRQKFGVCAGPLSPFDGRVVALDFGCGAHSETDVKRPAAAPPEAVVDDYAGELEFQEG</sequence>
<dbReference type="InterPro" id="IPR021391">
    <property type="entry name" value="DUF3027"/>
</dbReference>
<feature type="compositionally biased region" description="Low complexity" evidence="1">
    <location>
        <begin position="30"/>
        <end position="78"/>
    </location>
</feature>
<dbReference type="EMBL" id="QNSB01000004">
    <property type="protein sequence ID" value="RBP72148.1"/>
    <property type="molecule type" value="Genomic_DNA"/>
</dbReference>
<evidence type="ECO:0000256" key="1">
    <source>
        <dbReference type="SAM" id="MobiDB-lite"/>
    </source>
</evidence>
<dbReference type="Pfam" id="PF11228">
    <property type="entry name" value="DUF3027"/>
    <property type="match status" value="1"/>
</dbReference>
<feature type="region of interest" description="Disordered" evidence="1">
    <location>
        <begin position="13"/>
        <end position="79"/>
    </location>
</feature>
<dbReference type="Proteomes" id="UP000253509">
    <property type="component" value="Unassembled WGS sequence"/>
</dbReference>
<proteinExistence type="predicted"/>
<evidence type="ECO:0000313" key="3">
    <source>
        <dbReference type="Proteomes" id="UP000253509"/>
    </source>
</evidence>
<name>A0A366IKN7_9MICO</name>
<comment type="caution">
    <text evidence="2">The sequence shown here is derived from an EMBL/GenBank/DDBJ whole genome shotgun (WGS) entry which is preliminary data.</text>
</comment>
<dbReference type="AlphaFoldDB" id="A0A366IKN7"/>
<accession>A0A366IKN7</accession>